<keyword evidence="2" id="KW-1185">Reference proteome</keyword>
<organism evidence="1 2">
    <name type="scientific">Uruburuella testudinis</name>
    <dbReference type="NCBI Taxonomy" id="1282863"/>
    <lineage>
        <taxon>Bacteria</taxon>
        <taxon>Pseudomonadati</taxon>
        <taxon>Pseudomonadota</taxon>
        <taxon>Betaproteobacteria</taxon>
        <taxon>Neisseriales</taxon>
        <taxon>Neisseriaceae</taxon>
        <taxon>Uruburuella</taxon>
    </lineage>
</organism>
<gene>
    <name evidence="1" type="ORF">LVJ83_11960</name>
</gene>
<name>A0ABY4DSP3_9NEIS</name>
<dbReference type="RefSeq" id="WP_244784894.1">
    <property type="nucleotide sequence ID" value="NZ_CP091508.1"/>
</dbReference>
<accession>A0ABY4DSP3</accession>
<protein>
    <submittedName>
        <fullName evidence="1">Uncharacterized protein</fullName>
    </submittedName>
</protein>
<proteinExistence type="predicted"/>
<dbReference type="EMBL" id="CP091508">
    <property type="protein sequence ID" value="UOO81622.1"/>
    <property type="molecule type" value="Genomic_DNA"/>
</dbReference>
<evidence type="ECO:0000313" key="1">
    <source>
        <dbReference type="EMBL" id="UOO81622.1"/>
    </source>
</evidence>
<evidence type="ECO:0000313" key="2">
    <source>
        <dbReference type="Proteomes" id="UP000829817"/>
    </source>
</evidence>
<sequence>MSMPEMPKWYDDDDQIVSCTEKIKVMTENMSELYQTAQDAFEDALLMGCGEAQLRDYLRSLIDGLENPYKKPRVS</sequence>
<dbReference type="Proteomes" id="UP000829817">
    <property type="component" value="Chromosome"/>
</dbReference>
<reference evidence="1 2" key="1">
    <citation type="journal article" date="2022" name="Res Sq">
        <title>Evolution of multicellular longitudinally dividing oral cavity symbionts (Neisseriaceae).</title>
        <authorList>
            <person name="Nyongesa S."/>
            <person name="Weber P."/>
            <person name="Bernet E."/>
            <person name="Pullido F."/>
            <person name="Nieckarz M."/>
            <person name="Delaby M."/>
            <person name="Nieves C."/>
            <person name="Viehboeck T."/>
            <person name="Krause N."/>
            <person name="Rivera-Millot A."/>
            <person name="Nakamura A."/>
            <person name="Vischer N."/>
            <person name="VanNieuwenhze M."/>
            <person name="Brun Y."/>
            <person name="Cava F."/>
            <person name="Bulgheresi S."/>
            <person name="Veyrier F."/>
        </authorList>
    </citation>
    <scope>NUCLEOTIDE SEQUENCE [LARGE SCALE GENOMIC DNA]</scope>
    <source>
        <strain evidence="1 2">CCUG 63373m</strain>
    </source>
</reference>